<dbReference type="Pfam" id="PF01852">
    <property type="entry name" value="START"/>
    <property type="match status" value="1"/>
</dbReference>
<evidence type="ECO:0000259" key="4">
    <source>
        <dbReference type="PROSITE" id="PS50238"/>
    </source>
</evidence>
<feature type="compositionally biased region" description="Low complexity" evidence="3">
    <location>
        <begin position="826"/>
        <end position="839"/>
    </location>
</feature>
<dbReference type="GO" id="GO:0035023">
    <property type="term" value="P:regulation of Rho protein signal transduction"/>
    <property type="evidence" value="ECO:0007669"/>
    <property type="project" value="TreeGrafter"/>
</dbReference>
<dbReference type="SMART" id="SM00324">
    <property type="entry name" value="RhoGAP"/>
    <property type="match status" value="1"/>
</dbReference>
<feature type="region of interest" description="Disordered" evidence="3">
    <location>
        <begin position="449"/>
        <end position="500"/>
    </location>
</feature>
<dbReference type="GO" id="GO:0007165">
    <property type="term" value="P:signal transduction"/>
    <property type="evidence" value="ECO:0007669"/>
    <property type="project" value="InterPro"/>
</dbReference>
<accession>A0A9P1N028</accession>
<feature type="region of interest" description="Disordered" evidence="3">
    <location>
        <begin position="766"/>
        <end position="842"/>
    </location>
</feature>
<dbReference type="InterPro" id="IPR013761">
    <property type="entry name" value="SAM/pointed_sf"/>
</dbReference>
<feature type="domain" description="START" evidence="5">
    <location>
        <begin position="1242"/>
        <end position="1436"/>
    </location>
</feature>
<comment type="caution">
    <text evidence="6">The sequence shown here is derived from an EMBL/GenBank/DDBJ whole genome shotgun (WGS) entry which is preliminary data.</text>
</comment>
<protein>
    <submittedName>
        <fullName evidence="6">Uncharacterized protein</fullName>
    </submittedName>
</protein>
<dbReference type="PANTHER" id="PTHR12659:SF7">
    <property type="entry name" value="CROSSVEINLESS C, ISOFORM C"/>
    <property type="match status" value="1"/>
</dbReference>
<sequence>MCFICDNETVAGSRFSIPQIRTISTSSQESEEILKGNEEKVDNLDKWKKKAECRSKVEEAKEEEIEEKPSVNRVISALIRTIEDSRHTALDRPKELAIDKIPKPKVVMDFLSQDAGTQTTPFAASRSSSFDWINDATEGILRDIQTPLENTPRTEVIRNSKTFVESSSDEADREVASLIAVDNKKTIDKSVFDQMDEGLALLLEYGEPSAVQYHKEFLQKQEASPIQMRTSYDSLPNNFRRNSRRSTAQIVDSVYDNMMLPKRNHFSPLVLPKNSTNLMMKSNENINLDKSKENLANNNNHLHKTNSFAKQLAERDADEACNWLKQAGFPQYVKQFEEGDFPIDTKVVERDHGFLGTDSLRSLFRRIDTLNRCAIMKVDNVVMRRRMNNDYSTYAGATYDDEDNVALSNNWHYQRQSQTWNRIPHPQTSVPRIETINGSGAANSRIVSTKPNWQMSSSSSPYFDKQSGHQVSTRTNWYEAPNPSRREPTQDNTSTIACVSNSTSNNSAAAAAAAKLQRSQSERIRDRARAIIKKMDLRSTSRRRKERSPEQSQQKSSDRTLIIGDPVLVSYDTATNESMRMMNSARPTHLPDRGRSLYPTASSQLNNSNNLTNSHHHQSRSKSARRQGVVLLTPSSPESSDPESFIFQRYQRPVPVHNQHRRDCSMPPPRQRGNYGTVTSSEYGMPTRRERTPLDAFLYANGGLMTNSLTRPSRSGGLTRIPPYSEPVPPLPQTPPPPPPPHSNGGLLVARTDQRSHNLVVQSDGYYMHDMPPRNRFDDSPSTSSHLKVETQKCFGESSVDHTTDEETNTMNTNLSSTLNRRRDSGVGSSLSRSPSGPSTQRIRQSILQYCLPLLSQQSLLLSTSSVNNSTSLSSNGSWQNLKKRNASLMASSITSSSGLDETFFTDVEMARSMDSLNIIEIARLRKLAYLQITAMLEKTMGVNCKIGEMDENGITTLKTNPNNNWSVHKLIKKMKINDGKGAKDIDDGGVFGVGLDTIYRRSGFCLPRPILEILRFLRQMAPETVGIFRKNGVKSRIAELRQIADRDPSPFGDVFVGDNSLDSGQVHDVADLLKQYLRDLPEPLMTIKMSEIFSNIFQFVPEVDRLLAVQYALILMPDENREAVQTLMMFLRDVAKYSQVNNMTAQNLAVCFTPSLFQLSASRLDKMSTPTRRHKTIGASGMPTEKEMKETRACQQCLTMLIEYSKTIFMAPDCIDERTDIEQDIPALKDLGLKGPRTFLIDRVFDMIKDHGERWKGWQIETPWCGIEISSKKANDSHPLKTYRVWIDIEAPPKVVMSRIMRERHIWDCNVINWRHLEYVNQPDTDIHQYVLNETISHPTKDVCLVRFHSASFTEIRGACAIAERSVQCNEQQMLGGLSAAVLDQRFLIEPKSGGQSRVNYIARVDLKGRTHQWYNKVYGSIMARQMQRLRDSFQNDDPSNGPETKI</sequence>
<feature type="compositionally biased region" description="Polar residues" evidence="3">
    <location>
        <begin position="490"/>
        <end position="499"/>
    </location>
</feature>
<feature type="compositionally biased region" description="Low complexity" evidence="3">
    <location>
        <begin position="602"/>
        <end position="613"/>
    </location>
</feature>
<feature type="compositionally biased region" description="Pro residues" evidence="3">
    <location>
        <begin position="724"/>
        <end position="742"/>
    </location>
</feature>
<evidence type="ECO:0000259" key="5">
    <source>
        <dbReference type="PROSITE" id="PS50848"/>
    </source>
</evidence>
<feature type="region of interest" description="Disordered" evidence="3">
    <location>
        <begin position="706"/>
        <end position="748"/>
    </location>
</feature>
<dbReference type="Gene3D" id="1.10.287.2070">
    <property type="match status" value="1"/>
</dbReference>
<dbReference type="OrthoDB" id="10003330at2759"/>
<organism evidence="6 7">
    <name type="scientific">Caenorhabditis angaria</name>
    <dbReference type="NCBI Taxonomy" id="860376"/>
    <lineage>
        <taxon>Eukaryota</taxon>
        <taxon>Metazoa</taxon>
        <taxon>Ecdysozoa</taxon>
        <taxon>Nematoda</taxon>
        <taxon>Chromadorea</taxon>
        <taxon>Rhabditida</taxon>
        <taxon>Rhabditina</taxon>
        <taxon>Rhabditomorpha</taxon>
        <taxon>Rhabditoidea</taxon>
        <taxon>Rhabditidae</taxon>
        <taxon>Peloderinae</taxon>
        <taxon>Caenorhabditis</taxon>
    </lineage>
</organism>
<dbReference type="PANTHER" id="PTHR12659">
    <property type="entry name" value="RHO-TYPE GTPASE ACTIVATING PROTEIN"/>
    <property type="match status" value="1"/>
</dbReference>
<dbReference type="GO" id="GO:0008289">
    <property type="term" value="F:lipid binding"/>
    <property type="evidence" value="ECO:0007669"/>
    <property type="project" value="InterPro"/>
</dbReference>
<keyword evidence="2" id="KW-0597">Phosphoprotein</keyword>
<feature type="region of interest" description="Disordered" evidence="3">
    <location>
        <begin position="657"/>
        <end position="686"/>
    </location>
</feature>
<evidence type="ECO:0000256" key="1">
    <source>
        <dbReference type="ARBA" id="ARBA00022468"/>
    </source>
</evidence>
<dbReference type="InterPro" id="IPR008936">
    <property type="entry name" value="Rho_GTPase_activation_prot"/>
</dbReference>
<proteinExistence type="predicted"/>
<dbReference type="InterPro" id="IPR000198">
    <property type="entry name" value="RhoGAP_dom"/>
</dbReference>
<dbReference type="InterPro" id="IPR023393">
    <property type="entry name" value="START-like_dom_sf"/>
</dbReference>
<dbReference type="PROSITE" id="PS50848">
    <property type="entry name" value="START"/>
    <property type="match status" value="1"/>
</dbReference>
<feature type="compositionally biased region" description="Basic residues" evidence="3">
    <location>
        <begin position="614"/>
        <end position="625"/>
    </location>
</feature>
<keyword evidence="7" id="KW-1185">Reference proteome</keyword>
<dbReference type="Gene3D" id="3.30.530.20">
    <property type="match status" value="1"/>
</dbReference>
<feature type="region of interest" description="Disordered" evidence="3">
    <location>
        <begin position="584"/>
        <end position="626"/>
    </location>
</feature>
<feature type="domain" description="Rho-GAP" evidence="4">
    <location>
        <begin position="994"/>
        <end position="1210"/>
    </location>
</feature>
<dbReference type="GO" id="GO:0030036">
    <property type="term" value="P:actin cytoskeleton organization"/>
    <property type="evidence" value="ECO:0007669"/>
    <property type="project" value="TreeGrafter"/>
</dbReference>
<reference evidence="6" key="1">
    <citation type="submission" date="2022-11" db="EMBL/GenBank/DDBJ databases">
        <authorList>
            <person name="Kikuchi T."/>
        </authorList>
    </citation>
    <scope>NUCLEOTIDE SEQUENCE</scope>
    <source>
        <strain evidence="6">PS1010</strain>
    </source>
</reference>
<dbReference type="GO" id="GO:0005096">
    <property type="term" value="F:GTPase activator activity"/>
    <property type="evidence" value="ECO:0007669"/>
    <property type="project" value="UniProtKB-KW"/>
</dbReference>
<feature type="compositionally biased region" description="Polar residues" evidence="3">
    <location>
        <begin position="449"/>
        <end position="461"/>
    </location>
</feature>
<dbReference type="SMART" id="SM00234">
    <property type="entry name" value="START"/>
    <property type="match status" value="1"/>
</dbReference>
<dbReference type="SUPFAM" id="SSF55961">
    <property type="entry name" value="Bet v1-like"/>
    <property type="match status" value="1"/>
</dbReference>
<dbReference type="InterPro" id="IPR002913">
    <property type="entry name" value="START_lipid-bd_dom"/>
</dbReference>
<evidence type="ECO:0000256" key="2">
    <source>
        <dbReference type="ARBA" id="ARBA00022553"/>
    </source>
</evidence>
<dbReference type="SUPFAM" id="SSF48350">
    <property type="entry name" value="GTPase activation domain, GAP"/>
    <property type="match status" value="1"/>
</dbReference>
<evidence type="ECO:0000256" key="3">
    <source>
        <dbReference type="SAM" id="MobiDB-lite"/>
    </source>
</evidence>
<evidence type="ECO:0000313" key="7">
    <source>
        <dbReference type="Proteomes" id="UP001152747"/>
    </source>
</evidence>
<keyword evidence="1" id="KW-0343">GTPase activation</keyword>
<name>A0A9P1N028_9PELO</name>
<dbReference type="Proteomes" id="UP001152747">
    <property type="component" value="Unassembled WGS sequence"/>
</dbReference>
<feature type="region of interest" description="Disordered" evidence="3">
    <location>
        <begin position="532"/>
        <end position="564"/>
    </location>
</feature>
<feature type="compositionally biased region" description="Low complexity" evidence="3">
    <location>
        <begin position="809"/>
        <end position="819"/>
    </location>
</feature>
<dbReference type="Pfam" id="PF00620">
    <property type="entry name" value="RhoGAP"/>
    <property type="match status" value="1"/>
</dbReference>
<dbReference type="EMBL" id="CANHGI010000003">
    <property type="protein sequence ID" value="CAI5446017.1"/>
    <property type="molecule type" value="Genomic_DNA"/>
</dbReference>
<dbReference type="SUPFAM" id="SSF47769">
    <property type="entry name" value="SAM/Pointed domain"/>
    <property type="match status" value="1"/>
</dbReference>
<dbReference type="PROSITE" id="PS50238">
    <property type="entry name" value="RHOGAP"/>
    <property type="match status" value="1"/>
</dbReference>
<dbReference type="Gene3D" id="1.10.555.10">
    <property type="entry name" value="Rho GTPase activation protein"/>
    <property type="match status" value="1"/>
</dbReference>
<evidence type="ECO:0000313" key="6">
    <source>
        <dbReference type="EMBL" id="CAI5446017.1"/>
    </source>
</evidence>
<gene>
    <name evidence="6" type="ORF">CAMP_LOCUS8654</name>
</gene>